<organism evidence="5 6">
    <name type="scientific">Streptomyces cadmiisoli</name>
    <dbReference type="NCBI Taxonomy" id="2184053"/>
    <lineage>
        <taxon>Bacteria</taxon>
        <taxon>Bacillati</taxon>
        <taxon>Actinomycetota</taxon>
        <taxon>Actinomycetes</taxon>
        <taxon>Kitasatosporales</taxon>
        <taxon>Streptomycetaceae</taxon>
        <taxon>Streptomyces</taxon>
        <taxon>Streptomyces aurantiacus group</taxon>
    </lineage>
</organism>
<dbReference type="PANTHER" id="PTHR33392">
    <property type="entry name" value="POLYISOPRENYL-TEICHOIC ACID--PEPTIDOGLYCAN TEICHOIC ACID TRANSFERASE TAGU"/>
    <property type="match status" value="1"/>
</dbReference>
<evidence type="ECO:0000313" key="5">
    <source>
        <dbReference type="EMBL" id="AWW43046.1"/>
    </source>
</evidence>
<dbReference type="InterPro" id="IPR004474">
    <property type="entry name" value="LytR_CpsA_psr"/>
</dbReference>
<dbReference type="AlphaFoldDB" id="A0A2Z4JD99"/>
<dbReference type="Gene3D" id="3.40.630.190">
    <property type="entry name" value="LCP protein"/>
    <property type="match status" value="1"/>
</dbReference>
<dbReference type="Proteomes" id="UP000249616">
    <property type="component" value="Plasmid unnamed1"/>
</dbReference>
<dbReference type="KEGG" id="scad:DN051_41150"/>
<feature type="region of interest" description="Disordered" evidence="2">
    <location>
        <begin position="1"/>
        <end position="20"/>
    </location>
</feature>
<feature type="region of interest" description="Disordered" evidence="2">
    <location>
        <begin position="346"/>
        <end position="369"/>
    </location>
</feature>
<name>A0A2Z4JD99_9ACTN</name>
<dbReference type="NCBIfam" id="TIGR00350">
    <property type="entry name" value="lytR_cpsA_psr"/>
    <property type="match status" value="1"/>
</dbReference>
<sequence length="369" mass="40119">MTERSRRTRAAHRAPDPPRRGTVRWARLVAAVVVGALLAAAAVVGYGYLSVENSRKTVDLDKALGTERPRNVDNGSLDILLLGSDSRAGDNSAYGRDEGSSRSDTAMLVHLREGRKSATVVSIPRDTLVHRPRCTGRGGGTVAAQDRAMFNSAYEVGGPACAVKTVEHLSGIRLDHYLEVEFSGFKDIVNALGGVELTTTRRVVDSDSRIDLPAGRHKLNGEQALALARTRKGVGDGSDLGRIEIQQAVFTALLARVEKVGVFTDPTELYELARISARSVTTDERLASTRALIEFGRGLKGLDPDKVRFLTLPVALDTLDPNRVVPLEKQSRRLWQALRLDRPVPGDIERHAGAARNQDVIKTDDEPAR</sequence>
<dbReference type="RefSeq" id="WP_053758850.1">
    <property type="nucleotide sequence ID" value="NZ_CP030074.1"/>
</dbReference>
<dbReference type="EMBL" id="CP030074">
    <property type="protein sequence ID" value="AWW43046.1"/>
    <property type="molecule type" value="Genomic_DNA"/>
</dbReference>
<feature type="compositionally biased region" description="Basic residues" evidence="2">
    <location>
        <begin position="1"/>
        <end position="12"/>
    </location>
</feature>
<dbReference type="InterPro" id="IPR050922">
    <property type="entry name" value="LytR/CpsA/Psr_CW_biosynth"/>
</dbReference>
<feature type="transmembrane region" description="Helical" evidence="3">
    <location>
        <begin position="28"/>
        <end position="49"/>
    </location>
</feature>
<keyword evidence="3" id="KW-0472">Membrane</keyword>
<feature type="domain" description="Cell envelope-related transcriptional attenuator" evidence="4">
    <location>
        <begin position="102"/>
        <end position="257"/>
    </location>
</feature>
<comment type="similarity">
    <text evidence="1">Belongs to the LytR/CpsA/Psr (LCP) family.</text>
</comment>
<protein>
    <submittedName>
        <fullName evidence="5">LytR family transcriptional regulator</fullName>
    </submittedName>
</protein>
<keyword evidence="5" id="KW-0614">Plasmid</keyword>
<geneLocation type="plasmid" evidence="5 6">
    <name>unnamed1</name>
</geneLocation>
<evidence type="ECO:0000259" key="4">
    <source>
        <dbReference type="Pfam" id="PF03816"/>
    </source>
</evidence>
<evidence type="ECO:0000256" key="1">
    <source>
        <dbReference type="ARBA" id="ARBA00006068"/>
    </source>
</evidence>
<dbReference type="Pfam" id="PF03816">
    <property type="entry name" value="LytR_cpsA_psr"/>
    <property type="match status" value="1"/>
</dbReference>
<dbReference type="PANTHER" id="PTHR33392:SF6">
    <property type="entry name" value="POLYISOPRENYL-TEICHOIC ACID--PEPTIDOGLYCAN TEICHOIC ACID TRANSFERASE TAGU"/>
    <property type="match status" value="1"/>
</dbReference>
<evidence type="ECO:0000256" key="2">
    <source>
        <dbReference type="SAM" id="MobiDB-lite"/>
    </source>
</evidence>
<accession>A0A2Z4JD99</accession>
<evidence type="ECO:0000256" key="3">
    <source>
        <dbReference type="SAM" id="Phobius"/>
    </source>
</evidence>
<proteinExistence type="inferred from homology"/>
<keyword evidence="6" id="KW-1185">Reference proteome</keyword>
<keyword evidence="3" id="KW-1133">Transmembrane helix</keyword>
<evidence type="ECO:0000313" key="6">
    <source>
        <dbReference type="Proteomes" id="UP000249616"/>
    </source>
</evidence>
<feature type="compositionally biased region" description="Basic and acidic residues" evidence="2">
    <location>
        <begin position="359"/>
        <end position="369"/>
    </location>
</feature>
<gene>
    <name evidence="5" type="ORF">DN051_41150</name>
</gene>
<keyword evidence="3" id="KW-0812">Transmembrane</keyword>
<reference evidence="6" key="1">
    <citation type="submission" date="2018-06" db="EMBL/GenBank/DDBJ databases">
        <authorList>
            <person name="Li K."/>
        </authorList>
    </citation>
    <scope>NUCLEOTIDE SEQUENCE [LARGE SCALE GENOMIC DNA]</scope>
    <source>
        <strain evidence="6">ZFG47</strain>
        <plasmid evidence="6">unnamed1</plasmid>
    </source>
</reference>